<evidence type="ECO:0000313" key="2">
    <source>
        <dbReference type="Proteomes" id="UP000057158"/>
    </source>
</evidence>
<sequence>MIPRQYRIHAVLLLSALLIIFLPRFSERPEKEKAQAAAAAVDAFLQRVDSDRYAESWQISASLLKGKVPEQLWVDQLGKIRAVAGPLVERTEESMTYSTSAKDSPEGEYIVVTFDTSFERKKDASEIVTVTLDTDGVWRVAGYFIR</sequence>
<dbReference type="KEGG" id="des:DSOUD_1084"/>
<evidence type="ECO:0000313" key="1">
    <source>
        <dbReference type="EMBL" id="ALC15868.1"/>
    </source>
</evidence>
<gene>
    <name evidence="1" type="ORF">DSOUD_1084</name>
</gene>
<dbReference type="Pfam" id="PF13211">
    <property type="entry name" value="DUF4019"/>
    <property type="match status" value="1"/>
</dbReference>
<proteinExistence type="predicted"/>
<dbReference type="PATRIC" id="fig|1603606.3.peg.1190"/>
<dbReference type="InterPro" id="IPR025091">
    <property type="entry name" value="DUF4019"/>
</dbReference>
<name>A0A0M5IYS3_9BACT</name>
<dbReference type="RefSeq" id="WP_082351081.1">
    <property type="nucleotide sequence ID" value="NZ_CP010802.1"/>
</dbReference>
<dbReference type="EMBL" id="CP010802">
    <property type="protein sequence ID" value="ALC15868.1"/>
    <property type="molecule type" value="Genomic_DNA"/>
</dbReference>
<keyword evidence="2" id="KW-1185">Reference proteome</keyword>
<dbReference type="STRING" id="1603606.DSOUD_1084"/>
<accession>A0A0M5IYS3</accession>
<dbReference type="Proteomes" id="UP000057158">
    <property type="component" value="Chromosome"/>
</dbReference>
<organism evidence="1 2">
    <name type="scientific">Desulfuromonas soudanensis</name>
    <dbReference type="NCBI Taxonomy" id="1603606"/>
    <lineage>
        <taxon>Bacteria</taxon>
        <taxon>Pseudomonadati</taxon>
        <taxon>Thermodesulfobacteriota</taxon>
        <taxon>Desulfuromonadia</taxon>
        <taxon>Desulfuromonadales</taxon>
        <taxon>Desulfuromonadaceae</taxon>
        <taxon>Desulfuromonas</taxon>
    </lineage>
</organism>
<reference evidence="1 2" key="1">
    <citation type="submission" date="2015-07" db="EMBL/GenBank/DDBJ databases">
        <title>Isolation and Genomic Characterization of a Novel Halophilic Metal-Reducing Deltaproteobacterium from the Deep Subsurface.</title>
        <authorList>
            <person name="Badalamenti J.P."/>
            <person name="Summers Z.M."/>
            <person name="Gralnick J.A."/>
            <person name="Bond D.R."/>
        </authorList>
    </citation>
    <scope>NUCLEOTIDE SEQUENCE [LARGE SCALE GENOMIC DNA]</scope>
    <source>
        <strain evidence="1 2">WTL</strain>
    </source>
</reference>
<dbReference type="OrthoDB" id="21915at2"/>
<evidence type="ECO:0008006" key="3">
    <source>
        <dbReference type="Google" id="ProtNLM"/>
    </source>
</evidence>
<dbReference type="AlphaFoldDB" id="A0A0M5IYS3"/>
<protein>
    <recommendedName>
        <fullName evidence="3">DUF4019 domain-containing protein</fullName>
    </recommendedName>
</protein>